<evidence type="ECO:0000313" key="1">
    <source>
        <dbReference type="EMBL" id="ABT15456.1"/>
    </source>
</evidence>
<dbReference type="RefSeq" id="YP_001425803.1">
    <property type="nucleotide sequence ID" value="NC_008603.1"/>
</dbReference>
<dbReference type="EMBL" id="DQ890022">
    <property type="protein sequence ID" value="ABT15456.1"/>
    <property type="molecule type" value="Genomic_DNA"/>
</dbReference>
<dbReference type="KEGG" id="vg:5469723"/>
<name>A7J6M5_PBCVF</name>
<evidence type="ECO:0000313" key="2">
    <source>
        <dbReference type="Proteomes" id="UP000204095"/>
    </source>
</evidence>
<proteinExistence type="predicted"/>
<protein>
    <submittedName>
        <fullName evidence="1">Uncharacterized protein n171L</fullName>
    </submittedName>
</protein>
<sequence>MSYVLVPRYSVINCRYVLAQTIKLFKNAHIRRSITYQTANGKNICNSCILNCFIRVCESLFRTNNTFNLFIIVKKRTIHRKWSYSHQTSV</sequence>
<dbReference type="GeneID" id="5469723"/>
<gene>
    <name evidence="1" type="primary">n171L</name>
    <name evidence="1" type="ORF">FR483_n171L</name>
</gene>
<reference evidence="1 2" key="1">
    <citation type="journal article" date="2007" name="Virology">
        <title>Sequence and annotation of the 314-kb MT325 and the 321-kb FR483 viruses that infect Chlorella Pbi.</title>
        <authorList>
            <person name="Fitzgerald L.A."/>
            <person name="Graves M.V."/>
            <person name="Li X."/>
            <person name="Feldblyum T."/>
            <person name="Hartigan J."/>
            <person name="Van Etten J.L."/>
        </authorList>
    </citation>
    <scope>NUCLEOTIDE SEQUENCE [LARGE SCALE GENOMIC DNA]</scope>
    <source>
        <strain evidence="1 2">FR483</strain>
    </source>
</reference>
<dbReference type="Proteomes" id="UP000204095">
    <property type="component" value="Segment"/>
</dbReference>
<accession>A7J6M5</accession>
<organism evidence="1 2">
    <name type="scientific">Paramecium bursaria Chlorella virus FR483</name>
    <name type="common">PBCV-FR483</name>
    <dbReference type="NCBI Taxonomy" id="399781"/>
    <lineage>
        <taxon>Viruses</taxon>
        <taxon>Varidnaviria</taxon>
        <taxon>Bamfordvirae</taxon>
        <taxon>Nucleocytoviricota</taxon>
        <taxon>Megaviricetes</taxon>
        <taxon>Algavirales</taxon>
        <taxon>Phycodnaviridae</taxon>
        <taxon>Chlorovirus</taxon>
        <taxon>Chlorovirus conductrix</taxon>
        <taxon>Paramecium bursaria Chlorella virus A1</taxon>
    </lineage>
</organism>
<organismHost>
    <name type="scientific">Paramecium bursaria</name>
    <dbReference type="NCBI Taxonomy" id="74790"/>
</organismHost>